<evidence type="ECO:0000256" key="8">
    <source>
        <dbReference type="SAM" id="MobiDB-lite"/>
    </source>
</evidence>
<dbReference type="PANTHER" id="PTHR35923:SF2">
    <property type="entry name" value="ENDOGLUCANASE"/>
    <property type="match status" value="1"/>
</dbReference>
<dbReference type="VEuPathDB" id="FungiDB:AeMF1_002066"/>
<dbReference type="Gene3D" id="3.20.20.80">
    <property type="entry name" value="Glycosidases"/>
    <property type="match status" value="1"/>
</dbReference>
<dbReference type="InterPro" id="IPR017853">
    <property type="entry name" value="GH"/>
</dbReference>
<sequence length="583" mass="65308">MAASSQSRGSSSRTAFNSFEVDEVGPRESSFSYQFPRLSRDQGAERNSMMDRVIIAVPEQQRRGAGAKGFKAPKYNGKIKRWRGTLLLLLVVATATAAVVYFSVQSHNTSTKRWQDVQQRLADEKKIKSSTDDAPQKPKVDDEESDDGLINNPKVYNKMGCELPNYVSKGGKIWAVSKNGTEVPISIKGVNWFGMETGMRAPFGLWDNEQNGTTVYEIASFLKKNKFNSVRLPLAVQNILENKPHEANIINRVTNRALDMSSYVSLVQTIVKALGYRSVSVMFSMHQLDYMNAAGSLWYGTKDPNFTEDTFFKAIDMLTEAMCSDEYWNILGIDVKNEPFEGSWGTGERNDFKIGAEKIAARMLKGCPKWMGFVEGINGRHSITFDGQELTYTDWYGGGLQAAGQFPPKFSIDNKLVYAPHYYTPAVFPQYYLFGGGKVTGSKNAISGYKELSTPVLHDRIKGTMNDMFGYLIKDKGPAVLLGEFAGLYTKDAHPEKTTQRCTESTVRLIVEEGYAGGYMWSLNPESAYEYNPVDSYGHYVEGLLMGDWRHVNEPFLKVMEGLDKLPDLKPMPCFPIETPLNK</sequence>
<evidence type="ECO:0000259" key="10">
    <source>
        <dbReference type="Pfam" id="PF00150"/>
    </source>
</evidence>
<keyword evidence="9" id="KW-0812">Transmembrane</keyword>
<name>A0A6G0W5J2_9STRA</name>
<keyword evidence="3" id="KW-0136">Cellulose degradation</keyword>
<feature type="compositionally biased region" description="Basic and acidic residues" evidence="8">
    <location>
        <begin position="121"/>
        <end position="140"/>
    </location>
</feature>
<evidence type="ECO:0000256" key="2">
    <source>
        <dbReference type="ARBA" id="ARBA00022801"/>
    </source>
</evidence>
<proteinExistence type="inferred from homology"/>
<keyword evidence="6" id="KW-0624">Polysaccharide degradation</keyword>
<dbReference type="Proteomes" id="UP000481153">
    <property type="component" value="Unassembled WGS sequence"/>
</dbReference>
<dbReference type="EMBL" id="VJMJ01000339">
    <property type="protein sequence ID" value="KAF0722305.1"/>
    <property type="molecule type" value="Genomic_DNA"/>
</dbReference>
<accession>A0A6G0W5J2</accession>
<comment type="caution">
    <text evidence="11">The sequence shown here is derived from an EMBL/GenBank/DDBJ whole genome shotgun (WGS) entry which is preliminary data.</text>
</comment>
<evidence type="ECO:0000256" key="6">
    <source>
        <dbReference type="ARBA" id="ARBA00023326"/>
    </source>
</evidence>
<evidence type="ECO:0000256" key="7">
    <source>
        <dbReference type="RuleBase" id="RU361153"/>
    </source>
</evidence>
<feature type="region of interest" description="Disordered" evidence="8">
    <location>
        <begin position="113"/>
        <end position="151"/>
    </location>
</feature>
<evidence type="ECO:0000256" key="1">
    <source>
        <dbReference type="ARBA" id="ARBA00005641"/>
    </source>
</evidence>
<evidence type="ECO:0000256" key="3">
    <source>
        <dbReference type="ARBA" id="ARBA00023001"/>
    </source>
</evidence>
<feature type="transmembrane region" description="Helical" evidence="9">
    <location>
        <begin position="84"/>
        <end position="104"/>
    </location>
</feature>
<evidence type="ECO:0000313" key="11">
    <source>
        <dbReference type="EMBL" id="KAF0722305.1"/>
    </source>
</evidence>
<keyword evidence="9" id="KW-1133">Transmembrane helix</keyword>
<protein>
    <recommendedName>
        <fullName evidence="10">Glycoside hydrolase family 5 domain-containing protein</fullName>
    </recommendedName>
</protein>
<keyword evidence="5 7" id="KW-0326">Glycosidase</keyword>
<feature type="compositionally biased region" description="Low complexity" evidence="8">
    <location>
        <begin position="1"/>
        <end position="13"/>
    </location>
</feature>
<keyword evidence="2 7" id="KW-0378">Hydrolase</keyword>
<dbReference type="SUPFAM" id="SSF51445">
    <property type="entry name" value="(Trans)glycosidases"/>
    <property type="match status" value="1"/>
</dbReference>
<dbReference type="AlphaFoldDB" id="A0A6G0W5J2"/>
<dbReference type="GO" id="GO:0030245">
    <property type="term" value="P:cellulose catabolic process"/>
    <property type="evidence" value="ECO:0007669"/>
    <property type="project" value="UniProtKB-KW"/>
</dbReference>
<organism evidence="11 12">
    <name type="scientific">Aphanomyces euteiches</name>
    <dbReference type="NCBI Taxonomy" id="100861"/>
    <lineage>
        <taxon>Eukaryota</taxon>
        <taxon>Sar</taxon>
        <taxon>Stramenopiles</taxon>
        <taxon>Oomycota</taxon>
        <taxon>Saprolegniomycetes</taxon>
        <taxon>Saprolegniales</taxon>
        <taxon>Verrucalvaceae</taxon>
        <taxon>Aphanomyces</taxon>
    </lineage>
</organism>
<evidence type="ECO:0000313" key="12">
    <source>
        <dbReference type="Proteomes" id="UP000481153"/>
    </source>
</evidence>
<feature type="region of interest" description="Disordered" evidence="8">
    <location>
        <begin position="1"/>
        <end position="29"/>
    </location>
</feature>
<reference evidence="11 12" key="1">
    <citation type="submission" date="2019-07" db="EMBL/GenBank/DDBJ databases">
        <title>Genomics analysis of Aphanomyces spp. identifies a new class of oomycete effector associated with host adaptation.</title>
        <authorList>
            <person name="Gaulin E."/>
        </authorList>
    </citation>
    <scope>NUCLEOTIDE SEQUENCE [LARGE SCALE GENOMIC DNA]</scope>
    <source>
        <strain evidence="11 12">ATCC 201684</strain>
    </source>
</reference>
<evidence type="ECO:0000256" key="9">
    <source>
        <dbReference type="SAM" id="Phobius"/>
    </source>
</evidence>
<dbReference type="PANTHER" id="PTHR35923">
    <property type="entry name" value="MAJOR EXTRACELLULAR ENDOGLUCANASE"/>
    <property type="match status" value="1"/>
</dbReference>
<dbReference type="InterPro" id="IPR018087">
    <property type="entry name" value="Glyco_hydro_5_CS"/>
</dbReference>
<gene>
    <name evidence="11" type="ORF">Ae201684_018521</name>
</gene>
<dbReference type="Pfam" id="PF00150">
    <property type="entry name" value="Cellulase"/>
    <property type="match status" value="1"/>
</dbReference>
<evidence type="ECO:0000256" key="4">
    <source>
        <dbReference type="ARBA" id="ARBA00023277"/>
    </source>
</evidence>
<dbReference type="InterPro" id="IPR001547">
    <property type="entry name" value="Glyco_hydro_5"/>
</dbReference>
<evidence type="ECO:0000256" key="5">
    <source>
        <dbReference type="ARBA" id="ARBA00023295"/>
    </source>
</evidence>
<keyword evidence="4" id="KW-0119">Carbohydrate metabolism</keyword>
<dbReference type="GO" id="GO:0004553">
    <property type="term" value="F:hydrolase activity, hydrolyzing O-glycosyl compounds"/>
    <property type="evidence" value="ECO:0007669"/>
    <property type="project" value="InterPro"/>
</dbReference>
<dbReference type="PROSITE" id="PS00659">
    <property type="entry name" value="GLYCOSYL_HYDROL_F5"/>
    <property type="match status" value="1"/>
</dbReference>
<feature type="domain" description="Glycoside hydrolase family 5" evidence="10">
    <location>
        <begin position="188"/>
        <end position="526"/>
    </location>
</feature>
<comment type="similarity">
    <text evidence="1 7">Belongs to the glycosyl hydrolase 5 (cellulase A) family.</text>
</comment>
<keyword evidence="9" id="KW-0472">Membrane</keyword>
<keyword evidence="12" id="KW-1185">Reference proteome</keyword>